<feature type="region of interest" description="Disordered" evidence="6">
    <location>
        <begin position="316"/>
        <end position="387"/>
    </location>
</feature>
<dbReference type="Gene3D" id="3.30.160.390">
    <property type="entry name" value="Integrase, DNA-binding domain"/>
    <property type="match status" value="1"/>
</dbReference>
<dbReference type="Proteomes" id="UP001519924">
    <property type="component" value="Unassembled WGS sequence"/>
</dbReference>
<comment type="caution">
    <text evidence="8">The sequence shown here is derived from an EMBL/GenBank/DDBJ whole genome shotgun (WGS) entry which is preliminary data.</text>
</comment>
<dbReference type="InterPro" id="IPR013762">
    <property type="entry name" value="Integrase-like_cat_sf"/>
</dbReference>
<dbReference type="InterPro" id="IPR038488">
    <property type="entry name" value="Integrase_DNA-bd_sf"/>
</dbReference>
<dbReference type="CDD" id="cd00886">
    <property type="entry name" value="MogA_MoaB"/>
    <property type="match status" value="1"/>
</dbReference>
<dbReference type="PANTHER" id="PTHR43232:SF2">
    <property type="entry name" value="MOLYBDENUM COFACTOR BIOSYNTHESIS PROTEIN B"/>
    <property type="match status" value="1"/>
</dbReference>
<dbReference type="EMBL" id="JAHZUY010000021">
    <property type="protein sequence ID" value="MBW8269755.1"/>
    <property type="molecule type" value="Genomic_DNA"/>
</dbReference>
<protein>
    <recommendedName>
        <fullName evidence="1">Molybdenum cofactor biosynthesis protein B</fullName>
    </recommendedName>
</protein>
<dbReference type="InterPro" id="IPR053876">
    <property type="entry name" value="Phage_int_M"/>
</dbReference>
<dbReference type="Pfam" id="PF00589">
    <property type="entry name" value="Phage_integrase"/>
    <property type="match status" value="1"/>
</dbReference>
<dbReference type="InterPro" id="IPR025166">
    <property type="entry name" value="Integrase_DNA_bind_dom"/>
</dbReference>
<dbReference type="Gene3D" id="1.10.443.10">
    <property type="entry name" value="Intergrase catalytic core"/>
    <property type="match status" value="1"/>
</dbReference>
<sequence length="566" mass="61696">MRRRQATATEVRAVFQRGAPCRFSVGDGLHLWVRGPGRAQWVLRYRAPDGRRRDMGLGTFPGVPLAEARARAQAARMAGRDPLAARAAERRARAEAEAPARQTFRAAAEALIAAKRPGWRNAKHAAQWQATLAAYAYPVLGDLAVAEVDTEAVLRVLRPLWQRAPETASRLRQRIEAVLDAATVKGWRAGPNPARWKGHLDALLPPPRKVQPVRHHPALPWPQMPAFLAALAEREGVAALALRFAILTAARTGEVRGMTWREVDLAARVWTVPAARMKAGRAHRVPLSTAALAVLEAVRPLAAGPDAFPAALETADAEATEATRSADAPALPSGFAMRRDGLAPQRRRPVRGRAAGWRPRRIRPRSAPGRGRARPPPAARRAGDAADMPIDESLPFLPVNIAVLTVSDTRDMSTDRSGQALQERIEAAGHRCVSREIVRDEADAIEAVLRRWIADPKVDCGITTGGTGITGRDVTPEAFRRVLEKEIEGFGELFRMLSYRKIGTSTIQSRALGGVAGGTYLFALPGSTGACKDAWDDILVFQLDSRHRPCNLVELMPRLREHLKAG</sequence>
<evidence type="ECO:0000256" key="4">
    <source>
        <dbReference type="ARBA" id="ARBA00023172"/>
    </source>
</evidence>
<dbReference type="NCBIfam" id="TIGR00177">
    <property type="entry name" value="molyb_syn"/>
    <property type="match status" value="1"/>
</dbReference>
<gene>
    <name evidence="8" type="primary">moaB</name>
    <name evidence="8" type="ORF">K1J50_09670</name>
</gene>
<keyword evidence="9" id="KW-1185">Reference proteome</keyword>
<dbReference type="Pfam" id="PF13356">
    <property type="entry name" value="Arm-DNA-bind_3"/>
    <property type="match status" value="1"/>
</dbReference>
<feature type="domain" description="Core-binding (CB)" evidence="7">
    <location>
        <begin position="102"/>
        <end position="183"/>
    </location>
</feature>
<keyword evidence="2" id="KW-0229">DNA integration</keyword>
<dbReference type="InterPro" id="IPR044068">
    <property type="entry name" value="CB"/>
</dbReference>
<keyword evidence="3 5" id="KW-0238">DNA-binding</keyword>
<dbReference type="PANTHER" id="PTHR43232">
    <property type="entry name" value="MOLYBDENUM COFACTOR BIOSYNTHESIS PROTEIN B"/>
    <property type="match status" value="1"/>
</dbReference>
<evidence type="ECO:0000256" key="5">
    <source>
        <dbReference type="PROSITE-ProRule" id="PRU01248"/>
    </source>
</evidence>
<evidence type="ECO:0000256" key="3">
    <source>
        <dbReference type="ARBA" id="ARBA00023125"/>
    </source>
</evidence>
<dbReference type="InterPro" id="IPR013484">
    <property type="entry name" value="MoaB_proteobac"/>
</dbReference>
<keyword evidence="4" id="KW-0233">DNA recombination</keyword>
<dbReference type="Gene3D" id="1.10.150.130">
    <property type="match status" value="1"/>
</dbReference>
<reference evidence="8 9" key="1">
    <citation type="submission" date="2021-08" db="EMBL/GenBank/DDBJ databases">
        <title>Caldovatus sediminis gen. nov., sp. nov., a moderately thermophilic bacterium isolated from a hot spring.</title>
        <authorList>
            <person name="Hu C.-J."/>
            <person name="Li W.-J."/>
            <person name="Xian W.-D."/>
        </authorList>
    </citation>
    <scope>NUCLEOTIDE SEQUENCE [LARGE SCALE GENOMIC DNA]</scope>
    <source>
        <strain evidence="8 9">SYSU G05006</strain>
    </source>
</reference>
<dbReference type="Pfam" id="PF00994">
    <property type="entry name" value="MoCF_biosynth"/>
    <property type="match status" value="1"/>
</dbReference>
<dbReference type="PROSITE" id="PS51900">
    <property type="entry name" value="CB"/>
    <property type="match status" value="1"/>
</dbReference>
<dbReference type="SMART" id="SM00852">
    <property type="entry name" value="MoCF_biosynth"/>
    <property type="match status" value="1"/>
</dbReference>
<evidence type="ECO:0000313" key="8">
    <source>
        <dbReference type="EMBL" id="MBW8269755.1"/>
    </source>
</evidence>
<proteinExistence type="predicted"/>
<dbReference type="Pfam" id="PF22022">
    <property type="entry name" value="Phage_int_M"/>
    <property type="match status" value="1"/>
</dbReference>
<dbReference type="SUPFAM" id="SSF56349">
    <property type="entry name" value="DNA breaking-rejoining enzymes"/>
    <property type="match status" value="1"/>
</dbReference>
<accession>A0ABS7F4S1</accession>
<organism evidence="8 9">
    <name type="scientific">Caldovatus aquaticus</name>
    <dbReference type="NCBI Taxonomy" id="2865671"/>
    <lineage>
        <taxon>Bacteria</taxon>
        <taxon>Pseudomonadati</taxon>
        <taxon>Pseudomonadota</taxon>
        <taxon>Alphaproteobacteria</taxon>
        <taxon>Acetobacterales</taxon>
        <taxon>Roseomonadaceae</taxon>
        <taxon>Caldovatus</taxon>
    </lineage>
</organism>
<evidence type="ECO:0000259" key="7">
    <source>
        <dbReference type="PROSITE" id="PS51900"/>
    </source>
</evidence>
<dbReference type="InterPro" id="IPR002104">
    <property type="entry name" value="Integrase_catalytic"/>
</dbReference>
<name>A0ABS7F4S1_9PROT</name>
<dbReference type="SUPFAM" id="SSF53218">
    <property type="entry name" value="Molybdenum cofactor biosynthesis proteins"/>
    <property type="match status" value="1"/>
</dbReference>
<evidence type="ECO:0000256" key="1">
    <source>
        <dbReference type="ARBA" id="ARBA00015262"/>
    </source>
</evidence>
<dbReference type="NCBIfam" id="TIGR02667">
    <property type="entry name" value="moaB_proteo"/>
    <property type="match status" value="1"/>
</dbReference>
<dbReference type="InterPro" id="IPR036425">
    <property type="entry name" value="MoaB/Mog-like_dom_sf"/>
</dbReference>
<dbReference type="Gene3D" id="3.40.980.10">
    <property type="entry name" value="MoaB/Mog-like domain"/>
    <property type="match status" value="1"/>
</dbReference>
<evidence type="ECO:0000256" key="2">
    <source>
        <dbReference type="ARBA" id="ARBA00022908"/>
    </source>
</evidence>
<evidence type="ECO:0000256" key="6">
    <source>
        <dbReference type="SAM" id="MobiDB-lite"/>
    </source>
</evidence>
<dbReference type="InterPro" id="IPR001453">
    <property type="entry name" value="MoaB/Mog_dom"/>
</dbReference>
<evidence type="ECO:0000313" key="9">
    <source>
        <dbReference type="Proteomes" id="UP001519924"/>
    </source>
</evidence>
<dbReference type="InterPro" id="IPR010998">
    <property type="entry name" value="Integrase_recombinase_N"/>
</dbReference>
<dbReference type="InterPro" id="IPR011010">
    <property type="entry name" value="DNA_brk_join_enz"/>
</dbReference>
<dbReference type="InterPro" id="IPR012245">
    <property type="entry name" value="MoaB"/>
</dbReference>